<sequence>MALILASIALVVATMMGMVAAAVLAYCCWNGALWIFSPHDEGFTVGHVQRASDGFNVQEAKTPRFPQQYAAGSERMAQNQQLMWDPNACFANYGASIRREQRGAGMGIDAFRQSVDMAQTLPSPALSIAEAASPQPRAQARKMHRTSNSVSVAEQVQRGYAAQLAIRFSGDLAYHMGNVRAIADAYGLDSADMCYCCGLALKKWGTGTYAARIWTVSLARFVKTAQRVRSAKDESKFELLCGEWRYNQDHFIREVQACEIPFHRENGKALLNAFQTEEIRKVEVSRAQQILLQHADAAPSRGQHQLSLPETDWLREEGQAHCKRALKDEMGAVALPRKRMRQSG</sequence>
<reference evidence="2" key="1">
    <citation type="submission" date="2023-08" db="EMBL/GenBank/DDBJ databases">
        <authorList>
            <person name="Chen Y."/>
            <person name="Shah S."/>
            <person name="Dougan E. K."/>
            <person name="Thang M."/>
            <person name="Chan C."/>
        </authorList>
    </citation>
    <scope>NUCLEOTIDE SEQUENCE</scope>
</reference>
<keyword evidence="3" id="KW-1185">Reference proteome</keyword>
<organism evidence="2 3">
    <name type="scientific">Effrenium voratum</name>
    <dbReference type="NCBI Taxonomy" id="2562239"/>
    <lineage>
        <taxon>Eukaryota</taxon>
        <taxon>Sar</taxon>
        <taxon>Alveolata</taxon>
        <taxon>Dinophyceae</taxon>
        <taxon>Suessiales</taxon>
        <taxon>Symbiodiniaceae</taxon>
        <taxon>Effrenium</taxon>
    </lineage>
</organism>
<dbReference type="Proteomes" id="UP001178507">
    <property type="component" value="Unassembled WGS sequence"/>
</dbReference>
<keyword evidence="1" id="KW-0732">Signal</keyword>
<evidence type="ECO:0000256" key="1">
    <source>
        <dbReference type="SAM" id="SignalP"/>
    </source>
</evidence>
<evidence type="ECO:0000313" key="3">
    <source>
        <dbReference type="Proteomes" id="UP001178507"/>
    </source>
</evidence>
<protein>
    <submittedName>
        <fullName evidence="2">Uncharacterized protein</fullName>
    </submittedName>
</protein>
<accession>A0AA36MK16</accession>
<dbReference type="AlphaFoldDB" id="A0AA36MK16"/>
<gene>
    <name evidence="2" type="ORF">EVOR1521_LOCUS4628</name>
</gene>
<feature type="signal peptide" evidence="1">
    <location>
        <begin position="1"/>
        <end position="21"/>
    </location>
</feature>
<feature type="chain" id="PRO_5041422298" evidence="1">
    <location>
        <begin position="22"/>
        <end position="344"/>
    </location>
</feature>
<comment type="caution">
    <text evidence="2">The sequence shown here is derived from an EMBL/GenBank/DDBJ whole genome shotgun (WGS) entry which is preliminary data.</text>
</comment>
<evidence type="ECO:0000313" key="2">
    <source>
        <dbReference type="EMBL" id="CAJ1375329.1"/>
    </source>
</evidence>
<proteinExistence type="predicted"/>
<dbReference type="EMBL" id="CAUJNA010000315">
    <property type="protein sequence ID" value="CAJ1375329.1"/>
    <property type="molecule type" value="Genomic_DNA"/>
</dbReference>
<name>A0AA36MK16_9DINO</name>